<keyword evidence="7" id="KW-1185">Reference proteome</keyword>
<reference evidence="6 7" key="1">
    <citation type="submission" date="2022-04" db="EMBL/GenBank/DDBJ databases">
        <title>Human microbiome associated bacterial genomes.</title>
        <authorList>
            <person name="Sandstrom S."/>
            <person name="Salamzade R."/>
            <person name="Kalan L.R."/>
        </authorList>
    </citation>
    <scope>NUCLEOTIDE SEQUENCE [LARGE SCALE GENOMIC DNA]</scope>
    <source>
        <strain evidence="7">p3-SID1799</strain>
    </source>
</reference>
<dbReference type="Proteomes" id="UP001525379">
    <property type="component" value="Unassembled WGS sequence"/>
</dbReference>
<dbReference type="SUPFAM" id="SSF50324">
    <property type="entry name" value="Inorganic pyrophosphatase"/>
    <property type="match status" value="1"/>
</dbReference>
<dbReference type="PANTHER" id="PTHR10286">
    <property type="entry name" value="INORGANIC PYROPHOSPHATASE"/>
    <property type="match status" value="1"/>
</dbReference>
<evidence type="ECO:0000256" key="3">
    <source>
        <dbReference type="ARBA" id="ARBA00022801"/>
    </source>
</evidence>
<evidence type="ECO:0000313" key="6">
    <source>
        <dbReference type="EMBL" id="MCT2042885.1"/>
    </source>
</evidence>
<feature type="binding site" evidence="5">
    <location>
        <position position="43"/>
    </location>
    <ligand>
        <name>substrate</name>
    </ligand>
</feature>
<sequence>MSAYDVVIEIPKGSRNKYEVDHETGRVYLDRVLFTPFVYPVDYGFFEHTLADDGDPLDALVLLEEPVFPGVGLKVRPVGVLRMADEAGGDDKVLCVQYKDPRWLHIQSLDDVPQSTKDQLQHFFEHYKDLEPGKWVKVEAWGSAEEATEIIERSLKAYKPAE</sequence>
<keyword evidence="4 5" id="KW-0460">Magnesium</keyword>
<protein>
    <recommendedName>
        <fullName evidence="5">Inorganic pyrophosphatase</fullName>
        <ecNumber evidence="5">3.6.1.1</ecNumber>
    </recommendedName>
    <alternativeName>
        <fullName evidence="5">Pyrophosphate phospho-hydrolase</fullName>
        <shortName evidence="5">PPase</shortName>
    </alternativeName>
</protein>
<feature type="binding site" evidence="5">
    <location>
        <position position="58"/>
    </location>
    <ligand>
        <name>Mg(2+)</name>
        <dbReference type="ChEBI" id="CHEBI:18420"/>
        <label>1</label>
    </ligand>
</feature>
<comment type="function">
    <text evidence="5">Catalyzes the hydrolysis of inorganic pyrophosphate (PPi) forming two phosphate ions.</text>
</comment>
<comment type="cofactor">
    <cofactor evidence="1 5">
        <name>Mg(2+)</name>
        <dbReference type="ChEBI" id="CHEBI:18420"/>
    </cofactor>
</comment>
<dbReference type="Gene3D" id="3.90.80.10">
    <property type="entry name" value="Inorganic pyrophosphatase"/>
    <property type="match status" value="1"/>
</dbReference>
<feature type="binding site" evidence="5">
    <location>
        <position position="127"/>
    </location>
    <ligand>
        <name>substrate</name>
    </ligand>
</feature>
<keyword evidence="5" id="KW-0963">Cytoplasm</keyword>
<evidence type="ECO:0000256" key="1">
    <source>
        <dbReference type="ARBA" id="ARBA00001946"/>
    </source>
</evidence>
<organism evidence="6 7">
    <name type="scientific">Pseudoclavibacter albus</name>
    <dbReference type="NCBI Taxonomy" id="272241"/>
    <lineage>
        <taxon>Bacteria</taxon>
        <taxon>Bacillati</taxon>
        <taxon>Actinomycetota</taxon>
        <taxon>Actinomycetes</taxon>
        <taxon>Micrococcales</taxon>
        <taxon>Microbacteriaceae</taxon>
        <taxon>Pseudoclavibacter</taxon>
    </lineage>
</organism>
<feature type="binding site" evidence="5">
    <location>
        <position position="9"/>
    </location>
    <ligand>
        <name>Mg(2+)</name>
        <dbReference type="ChEBI" id="CHEBI:18420"/>
        <label>2</label>
    </ligand>
</feature>
<evidence type="ECO:0000256" key="5">
    <source>
        <dbReference type="HAMAP-Rule" id="MF_00209"/>
    </source>
</evidence>
<dbReference type="InterPro" id="IPR036649">
    <property type="entry name" value="Pyrophosphatase_sf"/>
</dbReference>
<feature type="binding site" evidence="5">
    <location>
        <position position="85"/>
    </location>
    <ligand>
        <name>Mg(2+)</name>
        <dbReference type="ChEBI" id="CHEBI:18420"/>
        <label>3</label>
    </ligand>
</feature>
<evidence type="ECO:0000256" key="4">
    <source>
        <dbReference type="ARBA" id="ARBA00022842"/>
    </source>
</evidence>
<evidence type="ECO:0000313" key="7">
    <source>
        <dbReference type="Proteomes" id="UP001525379"/>
    </source>
</evidence>
<dbReference type="CDD" id="cd00412">
    <property type="entry name" value="pyrophosphatase"/>
    <property type="match status" value="1"/>
</dbReference>
<accession>A0ABT2HXN2</accession>
<dbReference type="InterPro" id="IPR008162">
    <property type="entry name" value="Pyrophosphatase"/>
</dbReference>
<comment type="catalytic activity">
    <reaction evidence="5">
        <text>diphosphate + H2O = 2 phosphate + H(+)</text>
        <dbReference type="Rhea" id="RHEA:24576"/>
        <dbReference type="ChEBI" id="CHEBI:15377"/>
        <dbReference type="ChEBI" id="CHEBI:15378"/>
        <dbReference type="ChEBI" id="CHEBI:33019"/>
        <dbReference type="ChEBI" id="CHEBI:43474"/>
        <dbReference type="EC" id="3.6.1.1"/>
    </reaction>
</comment>
<feature type="binding site" evidence="5">
    <location>
        <position position="90"/>
    </location>
    <ligand>
        <name>Mg(2+)</name>
        <dbReference type="ChEBI" id="CHEBI:18420"/>
        <label>3</label>
    </ligand>
</feature>
<dbReference type="Pfam" id="PF00719">
    <property type="entry name" value="Pyrophosphatase"/>
    <property type="match status" value="1"/>
</dbReference>
<feature type="binding site" evidence="5">
    <location>
        <position position="31"/>
    </location>
    <ligand>
        <name>substrate</name>
    </ligand>
</feature>
<feature type="binding site" evidence="5">
    <location>
        <position position="17"/>
    </location>
    <ligand>
        <name>substrate</name>
    </ligand>
</feature>
<dbReference type="PROSITE" id="PS00387">
    <property type="entry name" value="PPASE"/>
    <property type="match status" value="1"/>
</dbReference>
<comment type="similarity">
    <text evidence="5">Belongs to the PPase family.</text>
</comment>
<dbReference type="EC" id="3.6.1.1" evidence="5"/>
<gene>
    <name evidence="5" type="primary">ppa</name>
    <name evidence="6" type="ORF">M3D15_06005</name>
</gene>
<dbReference type="HAMAP" id="MF_00209">
    <property type="entry name" value="Inorganic_PPase"/>
    <property type="match status" value="1"/>
</dbReference>
<name>A0ABT2HXN2_9MICO</name>
<feature type="binding site" evidence="5">
    <location>
        <position position="53"/>
    </location>
    <ligand>
        <name>Mg(2+)</name>
        <dbReference type="ChEBI" id="CHEBI:18420"/>
        <label>1</label>
    </ligand>
</feature>
<feature type="binding site" evidence="5">
    <location>
        <position position="58"/>
    </location>
    <ligand>
        <name>Mg(2+)</name>
        <dbReference type="ChEBI" id="CHEBI:18420"/>
        <label>2</label>
    </ligand>
</feature>
<dbReference type="EMBL" id="JALXSQ010000019">
    <property type="protein sequence ID" value="MCT2042885.1"/>
    <property type="molecule type" value="Genomic_DNA"/>
</dbReference>
<feature type="binding site" evidence="5">
    <location>
        <position position="90"/>
    </location>
    <ligand>
        <name>Mg(2+)</name>
        <dbReference type="ChEBI" id="CHEBI:18420"/>
        <label>1</label>
    </ligand>
</feature>
<comment type="subunit">
    <text evidence="5">Homohexamer.</text>
</comment>
<feature type="active site" description="Proton acceptor" evidence="5">
    <location>
        <position position="90"/>
    </location>
</feature>
<keyword evidence="3 5" id="KW-0378">Hydrolase</keyword>
<evidence type="ECO:0000256" key="2">
    <source>
        <dbReference type="ARBA" id="ARBA00022723"/>
    </source>
</evidence>
<proteinExistence type="inferred from homology"/>
<comment type="subcellular location">
    <subcellularLocation>
        <location evidence="5">Cytoplasm</location>
    </subcellularLocation>
</comment>
<dbReference type="RefSeq" id="WP_066081631.1">
    <property type="nucleotide sequence ID" value="NZ_JAFDPW010000001.1"/>
</dbReference>
<keyword evidence="2 5" id="KW-0479">Metal-binding</keyword>
<comment type="caution">
    <text evidence="6">The sequence shown here is derived from an EMBL/GenBank/DDBJ whole genome shotgun (WGS) entry which is preliminary data.</text>
</comment>